<protein>
    <submittedName>
        <fullName evidence="1">Uncharacterized protein</fullName>
    </submittedName>
</protein>
<dbReference type="Proteomes" id="UP000054632">
    <property type="component" value="Unassembled WGS sequence"/>
</dbReference>
<reference evidence="1 2" key="1">
    <citation type="submission" date="2015-01" db="EMBL/GenBank/DDBJ databases">
        <title>Evolution of Trichinella species and genotypes.</title>
        <authorList>
            <person name="Korhonen P.K."/>
            <person name="Edoardo P."/>
            <person name="Giuseppe L.R."/>
            <person name="Gasser R.B."/>
        </authorList>
    </citation>
    <scope>NUCLEOTIDE SEQUENCE [LARGE SCALE GENOMIC DNA]</scope>
    <source>
        <strain evidence="1">ISS13</strain>
    </source>
</reference>
<comment type="caution">
    <text evidence="1">The sequence shown here is derived from an EMBL/GenBank/DDBJ whole genome shotgun (WGS) entry which is preliminary data.</text>
</comment>
<dbReference type="AlphaFoldDB" id="A0A0V1E6U1"/>
<accession>A0A0V1E6U1</accession>
<evidence type="ECO:0000313" key="1">
    <source>
        <dbReference type="EMBL" id="KRY69529.1"/>
    </source>
</evidence>
<proteinExistence type="predicted"/>
<gene>
    <name evidence="1" type="ORF">T4A_12927</name>
</gene>
<organism evidence="1 2">
    <name type="scientific">Trichinella pseudospiralis</name>
    <name type="common">Parasitic roundworm</name>
    <dbReference type="NCBI Taxonomy" id="6337"/>
    <lineage>
        <taxon>Eukaryota</taxon>
        <taxon>Metazoa</taxon>
        <taxon>Ecdysozoa</taxon>
        <taxon>Nematoda</taxon>
        <taxon>Enoplea</taxon>
        <taxon>Dorylaimia</taxon>
        <taxon>Trichinellida</taxon>
        <taxon>Trichinellidae</taxon>
        <taxon>Trichinella</taxon>
    </lineage>
</organism>
<name>A0A0V1E6U1_TRIPS</name>
<evidence type="ECO:0000313" key="2">
    <source>
        <dbReference type="Proteomes" id="UP000054632"/>
    </source>
</evidence>
<sequence>MPCNRNRNIFGSTSKDGSYANATIQPLLIKGLSCRRHIKQNQSQPYPSYNRWFKIRPVLDLFLARCKSVKSEEKQSIDAYSKASSHIKDAVGCGNMRQENY</sequence>
<dbReference type="EMBL" id="JYDR01000089">
    <property type="protein sequence ID" value="KRY69529.1"/>
    <property type="molecule type" value="Genomic_DNA"/>
</dbReference>